<evidence type="ECO:0000313" key="3">
    <source>
        <dbReference type="Proteomes" id="UP000294930"/>
    </source>
</evidence>
<dbReference type="Pfam" id="PF18925">
    <property type="entry name" value="DUF5675"/>
    <property type="match status" value="1"/>
</dbReference>
<evidence type="ECO:0000259" key="1">
    <source>
        <dbReference type="Pfam" id="PF18925"/>
    </source>
</evidence>
<dbReference type="EMBL" id="SOQZ01000004">
    <property type="protein sequence ID" value="TDY11495.1"/>
    <property type="molecule type" value="Genomic_DNA"/>
</dbReference>
<accession>A0ABY2G3Y3</accession>
<reference evidence="2 3" key="1">
    <citation type="submission" date="2019-03" db="EMBL/GenBank/DDBJ databases">
        <title>Genomic Encyclopedia of Type Strains, Phase III (KMG-III): the genomes of soil and plant-associated and newly described type strains.</title>
        <authorList>
            <person name="Whitman W."/>
        </authorList>
    </citation>
    <scope>NUCLEOTIDE SEQUENCE [LARGE SCALE GENOMIC DNA]</scope>
    <source>
        <strain evidence="2 3">CGMCC 1.10957</strain>
    </source>
</reference>
<evidence type="ECO:0000313" key="2">
    <source>
        <dbReference type="EMBL" id="TDY11495.1"/>
    </source>
</evidence>
<protein>
    <recommendedName>
        <fullName evidence="1">DUF5675 domain-containing protein</fullName>
    </recommendedName>
</protein>
<comment type="caution">
    <text evidence="2">The sequence shown here is derived from an EMBL/GenBank/DDBJ whole genome shotgun (WGS) entry which is preliminary data.</text>
</comment>
<feature type="domain" description="DUF5675" evidence="1">
    <location>
        <begin position="5"/>
        <end position="124"/>
    </location>
</feature>
<dbReference type="Proteomes" id="UP000294930">
    <property type="component" value="Unassembled WGS sequence"/>
</dbReference>
<proteinExistence type="predicted"/>
<name>A0ABY2G3Y3_9FLAO</name>
<sequence length="148" mass="17014">MELMLHRAYFEEGTNGALFNSGKPFDSAQDRFLCHTIELPWKDNKRNISCIPEGVYEIEPRFSKRFKHHLILKDVKGRSFILFHPANDALKELQGCIAPVTYLSGIGKGIYSKGAMQKLLSLVYQAKDRKEPILLTIKSQNYEHCRTL</sequence>
<organism evidence="2 3">
    <name type="scientific">Meridianimaribacter flavus</name>
    <dbReference type="NCBI Taxonomy" id="571115"/>
    <lineage>
        <taxon>Bacteria</taxon>
        <taxon>Pseudomonadati</taxon>
        <taxon>Bacteroidota</taxon>
        <taxon>Flavobacteriia</taxon>
        <taxon>Flavobacteriales</taxon>
        <taxon>Flavobacteriaceae</taxon>
        <taxon>Meridianimaribacter</taxon>
    </lineage>
</organism>
<dbReference type="RefSeq" id="WP_134200354.1">
    <property type="nucleotide sequence ID" value="NZ_SOQZ01000004.1"/>
</dbReference>
<dbReference type="InterPro" id="IPR043732">
    <property type="entry name" value="DUF5675"/>
</dbReference>
<keyword evidence="3" id="KW-1185">Reference proteome</keyword>
<gene>
    <name evidence="2" type="ORF">A8975_2133</name>
</gene>